<evidence type="ECO:0000256" key="1">
    <source>
        <dbReference type="SAM" id="MobiDB-lite"/>
    </source>
</evidence>
<sequence>MLAVEVHMESVRRHETSFSLGKLQDLLNLTPESMEDKNPCADLHMEVTSADKHKTELEVLQTEESSSWDSIWEPKSPGALRLHTEMELDLPLSPCNDTPPDLLLPDGPLSPEQLSPVYKQHFMSDSDFENREKSVWMAEKHRECVVGFFLAEPQMSKPSVHTQTLSDLLMLLKVKSEHVENMDQPHLTDTRAMLPKNFADLSVYTENVQTADIETHQIDKFSPLSIVQIDEMLFAAGFADRPAVVPPAQSNHPETHEDEEKTVKLLRMEQTREINCKTAQTAQRVSNSTSFKHKAPERCPERNNSRTICPSGEQPGFSKEVSESPPSKHRDVKVMSTVHERPERCDQNRERMTCRSSQLLNSSNGRQVNSLQVKSHESLDPLSFFMMLRTSRKSPVQTPRQSSPASAEVNVRQILTENALPVQRVNTVNLVSSAETNVTSTEKTLTREERPINKTIYVQTTAIQRSAYRELNVLAVPRLSRAVESGVTALNNRDFATLSPELMRFLLKQQERKHHTQQGADGVLDDITLLHVLVTLKELLLKCDLHTAADYLSQVRSSCHLKCLEELRKKFEVLHYLSLKRSEPDPKLLELQDQMSTWMSSNMNRNNRVLVLTVKPVNTEVLAALRQASGNSVCAVGPEEEKSKVVCRDVMNSLSGSRCVVLCRQHIGADFPWRSFTLVFELHCVDHSPFSGLCSERNIKYISFSTAVPEFNSKSASFLDSIPFVLLVTDGLLKRSRIQRALETTYDMTLLERKHPPSAQKLGGDRYDVITVDENTAVLIQELSELEMEKASNRVVMRLSSLSLQFTRCWLILHCSETHRALISRSIYINLVLIYSSFVLFGQQPEKFDVKVLLACEEEELARYIYRISVHALMSSDRDALSWLDRDWISVQTTEEERCLLQFPCINPLVAQLMLSRAPSLQWLLEASLVDLQEMFPQVPHKVIKLFSDIKAEHKVKTAASESEDEASSQTNISAHLPHPPQPQTDICQSQQSTEYFTVSLSGRQEGKTSVGQFRELIGQPLCFTQENHISDPAWTLSNTLFSQDSATVNVWQPQDEGHVHFISDLTPEEAAVLSGPQMPSFRNTVCEFSCRRQDQTRWTSPENTADHRTEERKRQRTEDANSVPPLCKRGKLLCERVPGRNDGQTRLRFF</sequence>
<feature type="compositionally biased region" description="Basic and acidic residues" evidence="1">
    <location>
        <begin position="320"/>
        <end position="351"/>
    </location>
</feature>
<keyword evidence="3" id="KW-1185">Reference proteome</keyword>
<evidence type="ECO:0000313" key="3">
    <source>
        <dbReference type="Proteomes" id="UP001059041"/>
    </source>
</evidence>
<dbReference type="InterPro" id="IPR039991">
    <property type="entry name" value="SHOC1"/>
</dbReference>
<protein>
    <submittedName>
        <fullName evidence="2">Uncharacterized protein</fullName>
    </submittedName>
</protein>
<dbReference type="PANTHER" id="PTHR35668:SF1">
    <property type="entry name" value="PROTEIN SHORTAGE IN CHIASMATA 1 ORTHOLOG"/>
    <property type="match status" value="1"/>
</dbReference>
<dbReference type="GO" id="GO:0016887">
    <property type="term" value="F:ATP hydrolysis activity"/>
    <property type="evidence" value="ECO:0007669"/>
    <property type="project" value="InterPro"/>
</dbReference>
<dbReference type="GO" id="GO:0000794">
    <property type="term" value="C:condensed nuclear chromosome"/>
    <property type="evidence" value="ECO:0007669"/>
    <property type="project" value="InterPro"/>
</dbReference>
<reference evidence="2" key="1">
    <citation type="submission" date="2021-02" db="EMBL/GenBank/DDBJ databases">
        <title>Comparative genomics reveals that relaxation of natural selection precedes convergent phenotypic evolution of cavefish.</title>
        <authorList>
            <person name="Peng Z."/>
        </authorList>
    </citation>
    <scope>NUCLEOTIDE SEQUENCE</scope>
    <source>
        <tissue evidence="2">Muscle</tissue>
    </source>
</reference>
<dbReference type="Proteomes" id="UP001059041">
    <property type="component" value="Linkage Group LG2"/>
</dbReference>
<dbReference type="AlphaFoldDB" id="A0A9W7X2W0"/>
<dbReference type="PANTHER" id="PTHR35668">
    <property type="entry name" value="PROTEIN SHORTAGE IN CHIASMATA 1 ORTHOLOG"/>
    <property type="match status" value="1"/>
</dbReference>
<dbReference type="GO" id="GO:0003697">
    <property type="term" value="F:single-stranded DNA binding"/>
    <property type="evidence" value="ECO:0007669"/>
    <property type="project" value="TreeGrafter"/>
</dbReference>
<organism evidence="2 3">
    <name type="scientific">Triplophysa rosa</name>
    <name type="common">Cave loach</name>
    <dbReference type="NCBI Taxonomy" id="992332"/>
    <lineage>
        <taxon>Eukaryota</taxon>
        <taxon>Metazoa</taxon>
        <taxon>Chordata</taxon>
        <taxon>Craniata</taxon>
        <taxon>Vertebrata</taxon>
        <taxon>Euteleostomi</taxon>
        <taxon>Actinopterygii</taxon>
        <taxon>Neopterygii</taxon>
        <taxon>Teleostei</taxon>
        <taxon>Ostariophysi</taxon>
        <taxon>Cypriniformes</taxon>
        <taxon>Nemacheilidae</taxon>
        <taxon>Triplophysa</taxon>
    </lineage>
</organism>
<feature type="compositionally biased region" description="Basic and acidic residues" evidence="1">
    <location>
        <begin position="294"/>
        <end position="304"/>
    </location>
</feature>
<dbReference type="GO" id="GO:0000712">
    <property type="term" value="P:resolution of meiotic recombination intermediates"/>
    <property type="evidence" value="ECO:0007669"/>
    <property type="project" value="InterPro"/>
</dbReference>
<evidence type="ECO:0000313" key="2">
    <source>
        <dbReference type="EMBL" id="KAI7813127.1"/>
    </source>
</evidence>
<feature type="compositionally biased region" description="Basic and acidic residues" evidence="1">
    <location>
        <begin position="1105"/>
        <end position="1120"/>
    </location>
</feature>
<feature type="region of interest" description="Disordered" evidence="1">
    <location>
        <begin position="279"/>
        <end position="351"/>
    </location>
</feature>
<comment type="caution">
    <text evidence="2">The sequence shown here is derived from an EMBL/GenBank/DDBJ whole genome shotgun (WGS) entry which is preliminary data.</text>
</comment>
<name>A0A9W7X2W0_TRIRA</name>
<dbReference type="EMBL" id="JAFHDT010000002">
    <property type="protein sequence ID" value="KAI7813127.1"/>
    <property type="molecule type" value="Genomic_DNA"/>
</dbReference>
<accession>A0A9W7X2W0</accession>
<feature type="region of interest" description="Disordered" evidence="1">
    <location>
        <begin position="1098"/>
        <end position="1125"/>
    </location>
</feature>
<dbReference type="Pfam" id="PF17825">
    <property type="entry name" value="DUF5587"/>
    <property type="match status" value="1"/>
</dbReference>
<gene>
    <name evidence="2" type="ORF">IRJ41_014406</name>
</gene>
<feature type="compositionally biased region" description="Polar residues" evidence="1">
    <location>
        <begin position="279"/>
        <end position="290"/>
    </location>
</feature>
<feature type="region of interest" description="Disordered" evidence="1">
    <location>
        <begin position="957"/>
        <end position="987"/>
    </location>
</feature>
<proteinExistence type="predicted"/>